<dbReference type="CDD" id="cd14686">
    <property type="entry name" value="bZIP"/>
    <property type="match status" value="1"/>
</dbReference>
<dbReference type="Proteomes" id="UP000198211">
    <property type="component" value="Unassembled WGS sequence"/>
</dbReference>
<feature type="coiled-coil region" evidence="1">
    <location>
        <begin position="91"/>
        <end position="118"/>
    </location>
</feature>
<evidence type="ECO:0000313" key="4">
    <source>
        <dbReference type="Proteomes" id="UP000198211"/>
    </source>
</evidence>
<dbReference type="OrthoDB" id="114349at2759"/>
<dbReference type="EMBL" id="NBNE01014583">
    <property type="protein sequence ID" value="OWY94308.1"/>
    <property type="molecule type" value="Genomic_DNA"/>
</dbReference>
<comment type="caution">
    <text evidence="3">The sequence shown here is derived from an EMBL/GenBank/DDBJ whole genome shotgun (WGS) entry which is preliminary data.</text>
</comment>
<evidence type="ECO:0000313" key="3">
    <source>
        <dbReference type="EMBL" id="OWY94308.1"/>
    </source>
</evidence>
<gene>
    <name evidence="3" type="ORF">PHMEG_00035998</name>
</gene>
<reference evidence="4" key="1">
    <citation type="submission" date="2017-03" db="EMBL/GenBank/DDBJ databases">
        <title>Phytopthora megakarya and P. palmivora, two closely related causual agents of cacao black pod achieved similar genome size and gene model numbers by different mechanisms.</title>
        <authorList>
            <person name="Ali S."/>
            <person name="Shao J."/>
            <person name="Larry D.J."/>
            <person name="Kronmiller B."/>
            <person name="Shen D."/>
            <person name="Strem M.D."/>
            <person name="Melnick R.L."/>
            <person name="Guiltinan M.J."/>
            <person name="Tyler B.M."/>
            <person name="Meinhardt L.W."/>
            <person name="Bailey B.A."/>
        </authorList>
    </citation>
    <scope>NUCLEOTIDE SEQUENCE [LARGE SCALE GENOMIC DNA]</scope>
    <source>
        <strain evidence="4">zdho120</strain>
    </source>
</reference>
<sequence length="330" mass="37684">MPIDRRQETATRYDASRIAPFAPRSFKGDRQANGSFLSPVDRVRTTPPPIPAATTSSLGKRKLSNYYNTSIRRQQCRTNQARYRDRQRAAQLQLENSVGELQQEVDQLKRQYRDLASRERNNHSPWSIVAEVFHLLESSIRSPWRLANSHEMKNHKDTRQSLATLEKAFASDVAMGNLTGIDELMNQLRQFSQYFGEPQLKLERIEAMVPGVMAGTAKLHVTVTEHTLRHIFPHLSKQSDVDDDVSDKHNSLYDRLLGKRIQCCCSMRFLFDEESGRVVRLETQIDLVPGMLRVLENLMDVSIALEHALISSECIINGGSVRGDRKPRVN</sequence>
<evidence type="ECO:0000256" key="1">
    <source>
        <dbReference type="SAM" id="Coils"/>
    </source>
</evidence>
<keyword evidence="1" id="KW-0175">Coiled coil</keyword>
<protein>
    <submittedName>
        <fullName evidence="3">Bzip transcription factor</fullName>
    </submittedName>
</protein>
<organism evidence="3 4">
    <name type="scientific">Phytophthora megakarya</name>
    <dbReference type="NCBI Taxonomy" id="4795"/>
    <lineage>
        <taxon>Eukaryota</taxon>
        <taxon>Sar</taxon>
        <taxon>Stramenopiles</taxon>
        <taxon>Oomycota</taxon>
        <taxon>Peronosporomycetes</taxon>
        <taxon>Peronosporales</taxon>
        <taxon>Peronosporaceae</taxon>
        <taxon>Phytophthora</taxon>
    </lineage>
</organism>
<accession>A0A225UMW9</accession>
<keyword evidence="4" id="KW-1185">Reference proteome</keyword>
<proteinExistence type="predicted"/>
<name>A0A225UMW9_9STRA</name>
<evidence type="ECO:0000256" key="2">
    <source>
        <dbReference type="SAM" id="MobiDB-lite"/>
    </source>
</evidence>
<feature type="region of interest" description="Disordered" evidence="2">
    <location>
        <begin position="24"/>
        <end position="56"/>
    </location>
</feature>
<dbReference type="AlphaFoldDB" id="A0A225UMW9"/>